<evidence type="ECO:0000313" key="3">
    <source>
        <dbReference type="Proteomes" id="UP000823616"/>
    </source>
</evidence>
<reference evidence="2" key="1">
    <citation type="submission" date="2020-10" db="EMBL/GenBank/DDBJ databases">
        <authorList>
            <person name="Gilroy R."/>
        </authorList>
    </citation>
    <scope>NUCLEOTIDE SEQUENCE</scope>
    <source>
        <strain evidence="2">B3-4054</strain>
    </source>
</reference>
<dbReference type="PANTHER" id="PTHR36836">
    <property type="entry name" value="COLANIC ACID BIOSYNTHESIS PROTEIN WCAK"/>
    <property type="match status" value="1"/>
</dbReference>
<keyword evidence="2" id="KW-0808">Transferase</keyword>
<feature type="domain" description="Polysaccharide pyruvyl transferase" evidence="1">
    <location>
        <begin position="12"/>
        <end position="333"/>
    </location>
</feature>
<dbReference type="InterPro" id="IPR007345">
    <property type="entry name" value="Polysacch_pyruvyl_Trfase"/>
</dbReference>
<dbReference type="PANTHER" id="PTHR36836:SF1">
    <property type="entry name" value="COLANIC ACID BIOSYNTHESIS PROTEIN WCAK"/>
    <property type="match status" value="1"/>
</dbReference>
<evidence type="ECO:0000313" key="2">
    <source>
        <dbReference type="EMBL" id="MBO8451122.1"/>
    </source>
</evidence>
<evidence type="ECO:0000259" key="1">
    <source>
        <dbReference type="Pfam" id="PF04230"/>
    </source>
</evidence>
<dbReference type="Proteomes" id="UP000823616">
    <property type="component" value="Unassembled WGS sequence"/>
</dbReference>
<accession>A0A9D9ENI1</accession>
<dbReference type="Pfam" id="PF04230">
    <property type="entry name" value="PS_pyruv_trans"/>
    <property type="match status" value="1"/>
</dbReference>
<dbReference type="AlphaFoldDB" id="A0A9D9ENI1"/>
<sequence>MKLAIVNQPLANRGDEAAHKAFVRELAKAFPESSIDVIFLGIKDTALIDSIRVDAVNVRCRNIRRWRLWGRTQKYTFLLHMLPLSLLHPSLRKFRKVLKSYDAVICAPGGICMGGFMSWDHIWELETARRLGKPVFYWGRSIGPFTDEDYAHSVFKKESLSLLSYFSFLSLRDDVSVRIAQELGAHPVPVVDSAFLETPDAVIPEAVRTQLGERYVVFVPNALTWHYRYRDVPQERIDRFHLDVMELLSEKYPGHTIVMLPQTYRSVINDYGYFRRLSERAAGKPIVVIDEDQSSDVQQKIIAGARMVIGERYHSVVFAINNRTPFVSLSYEHKMTGLLEKLGLTERSVDVQGIFADESGEACRHALEQVRSLLEQDVFVPPQLDPRAFVREGFDKLCRSIEELVQGKAG</sequence>
<comment type="caution">
    <text evidence="2">The sequence shown here is derived from an EMBL/GenBank/DDBJ whole genome shotgun (WGS) entry which is preliminary data.</text>
</comment>
<proteinExistence type="predicted"/>
<organism evidence="2 3">
    <name type="scientific">Candidatus Avitreponema avistercoris</name>
    <dbReference type="NCBI Taxonomy" id="2840705"/>
    <lineage>
        <taxon>Bacteria</taxon>
        <taxon>Pseudomonadati</taxon>
        <taxon>Spirochaetota</taxon>
        <taxon>Spirochaetia</taxon>
        <taxon>Spirochaetales</taxon>
        <taxon>Candidatus Avitreponema</taxon>
    </lineage>
</organism>
<protein>
    <submittedName>
        <fullName evidence="2">Polysaccharide pyruvyl transferase family protein</fullName>
    </submittedName>
</protein>
<reference evidence="2" key="2">
    <citation type="journal article" date="2021" name="PeerJ">
        <title>Extensive microbial diversity within the chicken gut microbiome revealed by metagenomics and culture.</title>
        <authorList>
            <person name="Gilroy R."/>
            <person name="Ravi A."/>
            <person name="Getino M."/>
            <person name="Pursley I."/>
            <person name="Horton D.L."/>
            <person name="Alikhan N.F."/>
            <person name="Baker D."/>
            <person name="Gharbi K."/>
            <person name="Hall N."/>
            <person name="Watson M."/>
            <person name="Adriaenssens E.M."/>
            <person name="Foster-Nyarko E."/>
            <person name="Jarju S."/>
            <person name="Secka A."/>
            <person name="Antonio M."/>
            <person name="Oren A."/>
            <person name="Chaudhuri R.R."/>
            <person name="La Ragione R."/>
            <person name="Hildebrand F."/>
            <person name="Pallen M.J."/>
        </authorList>
    </citation>
    <scope>NUCLEOTIDE SEQUENCE</scope>
    <source>
        <strain evidence="2">B3-4054</strain>
    </source>
</reference>
<gene>
    <name evidence="2" type="ORF">IAA96_08470</name>
</gene>
<name>A0A9D9ENI1_9SPIR</name>
<dbReference type="EMBL" id="JADIMS010000156">
    <property type="protein sequence ID" value="MBO8451122.1"/>
    <property type="molecule type" value="Genomic_DNA"/>
</dbReference>
<dbReference type="GO" id="GO:0016740">
    <property type="term" value="F:transferase activity"/>
    <property type="evidence" value="ECO:0007669"/>
    <property type="project" value="UniProtKB-KW"/>
</dbReference>